<evidence type="ECO:0000256" key="8">
    <source>
        <dbReference type="ARBA" id="ARBA00023264"/>
    </source>
</evidence>
<proteinExistence type="inferred from homology"/>
<keyword evidence="11" id="KW-1185">Reference proteome</keyword>
<protein>
    <submittedName>
        <fullName evidence="10">Diacylglycerol kinase family lipid kinase</fullName>
    </submittedName>
</protein>
<dbReference type="Pfam" id="PF00781">
    <property type="entry name" value="DAGK_cat"/>
    <property type="match status" value="1"/>
</dbReference>
<dbReference type="Gene3D" id="2.60.200.40">
    <property type="match status" value="1"/>
</dbReference>
<dbReference type="Pfam" id="PF19279">
    <property type="entry name" value="YegS_C"/>
    <property type="match status" value="1"/>
</dbReference>
<comment type="similarity">
    <text evidence="2">Belongs to the diacylglycerol/lipid kinase family.</text>
</comment>
<dbReference type="InterPro" id="IPR005218">
    <property type="entry name" value="Diacylglycerol/lipid_kinase"/>
</dbReference>
<evidence type="ECO:0000313" key="11">
    <source>
        <dbReference type="Proteomes" id="UP000716906"/>
    </source>
</evidence>
<comment type="caution">
    <text evidence="10">The sequence shown here is derived from an EMBL/GenBank/DDBJ whole genome shotgun (WGS) entry which is preliminary data.</text>
</comment>
<keyword evidence="5 10" id="KW-0418">Kinase</keyword>
<dbReference type="PROSITE" id="PS50146">
    <property type="entry name" value="DAGK"/>
    <property type="match status" value="1"/>
</dbReference>
<evidence type="ECO:0000259" key="9">
    <source>
        <dbReference type="PROSITE" id="PS50146"/>
    </source>
</evidence>
<dbReference type="SMART" id="SM00046">
    <property type="entry name" value="DAGKc"/>
    <property type="match status" value="1"/>
</dbReference>
<name>A0ABS2E5P9_9FIRM</name>
<evidence type="ECO:0000256" key="4">
    <source>
        <dbReference type="ARBA" id="ARBA00022741"/>
    </source>
</evidence>
<comment type="cofactor">
    <cofactor evidence="1">
        <name>Mg(2+)</name>
        <dbReference type="ChEBI" id="CHEBI:18420"/>
    </cofactor>
</comment>
<dbReference type="Proteomes" id="UP000716906">
    <property type="component" value="Unassembled WGS sequence"/>
</dbReference>
<dbReference type="InterPro" id="IPR016064">
    <property type="entry name" value="NAD/diacylglycerol_kinase_sf"/>
</dbReference>
<dbReference type="NCBIfam" id="TIGR00147">
    <property type="entry name" value="YegS/Rv2252/BmrU family lipid kinase"/>
    <property type="match status" value="1"/>
</dbReference>
<keyword evidence="8" id="KW-1208">Phospholipid metabolism</keyword>
<dbReference type="EMBL" id="JACLYY010000002">
    <property type="protein sequence ID" value="MBM6736958.1"/>
    <property type="molecule type" value="Genomic_DNA"/>
</dbReference>
<dbReference type="GO" id="GO:0016301">
    <property type="term" value="F:kinase activity"/>
    <property type="evidence" value="ECO:0007669"/>
    <property type="project" value="UniProtKB-KW"/>
</dbReference>
<evidence type="ECO:0000256" key="6">
    <source>
        <dbReference type="ARBA" id="ARBA00022840"/>
    </source>
</evidence>
<evidence type="ECO:0000256" key="1">
    <source>
        <dbReference type="ARBA" id="ARBA00001946"/>
    </source>
</evidence>
<gene>
    <name evidence="10" type="ORF">H7U36_02375</name>
</gene>
<keyword evidence="3" id="KW-0808">Transferase</keyword>
<evidence type="ECO:0000256" key="7">
    <source>
        <dbReference type="ARBA" id="ARBA00023209"/>
    </source>
</evidence>
<evidence type="ECO:0000256" key="5">
    <source>
        <dbReference type="ARBA" id="ARBA00022777"/>
    </source>
</evidence>
<dbReference type="RefSeq" id="WP_033125612.1">
    <property type="nucleotide sequence ID" value="NZ_JACLYY010000002.1"/>
</dbReference>
<dbReference type="InterPro" id="IPR017438">
    <property type="entry name" value="ATP-NAD_kinase_N"/>
</dbReference>
<dbReference type="SUPFAM" id="SSF111331">
    <property type="entry name" value="NAD kinase/diacylglycerol kinase-like"/>
    <property type="match status" value="1"/>
</dbReference>
<dbReference type="PANTHER" id="PTHR12358">
    <property type="entry name" value="SPHINGOSINE KINASE"/>
    <property type="match status" value="1"/>
</dbReference>
<dbReference type="InterPro" id="IPR001206">
    <property type="entry name" value="Diacylglycerol_kinase_cat_dom"/>
</dbReference>
<feature type="domain" description="DAGKc" evidence="9">
    <location>
        <begin position="1"/>
        <end position="129"/>
    </location>
</feature>
<evidence type="ECO:0000313" key="10">
    <source>
        <dbReference type="EMBL" id="MBM6736958.1"/>
    </source>
</evidence>
<evidence type="ECO:0000256" key="2">
    <source>
        <dbReference type="ARBA" id="ARBA00005983"/>
    </source>
</evidence>
<dbReference type="PANTHER" id="PTHR12358:SF54">
    <property type="entry name" value="SPHINGOSINE KINASE RELATED PROTEIN"/>
    <property type="match status" value="1"/>
</dbReference>
<keyword evidence="7" id="KW-0444">Lipid biosynthesis</keyword>
<keyword evidence="6" id="KW-0067">ATP-binding</keyword>
<accession>A0ABS2E5P9</accession>
<keyword evidence="4" id="KW-0547">Nucleotide-binding</keyword>
<dbReference type="InterPro" id="IPR050187">
    <property type="entry name" value="Lipid_Phosphate_FormReg"/>
</dbReference>
<dbReference type="InterPro" id="IPR045540">
    <property type="entry name" value="YegS/DAGK_C"/>
</dbReference>
<dbReference type="Gene3D" id="3.40.50.10330">
    <property type="entry name" value="Probable inorganic polyphosphate/atp-NAD kinase, domain 1"/>
    <property type="match status" value="1"/>
</dbReference>
<sequence length="312" mass="34046">MYTFIINPASRSGLGRQVWESLEPILRERGVPYRAYLTRCQRHATRLARELTADGKIHTIVVLGGDGTVNEVIGGIQNLSATTLGYIPVGSGNDFARFFRFPSDPGEALSLVLDPPAYADMNIGNIVYSGHSKRFAVSAGLGFDAAVCHQAVISRLKPVLNRLHLGKLTYALIALDRLHFLRPARVTVTLDDGSARTFSDTLFVAAMNHPYEGGGFKFCPDANPCDDRLDVIAVSGISRLKAVFLLLLAQKAAHTKASGICIRSCRQIHIESDTALPVHTDGEPVFLQRQMDISLLPERLRVIVPGRASSRS</sequence>
<reference evidence="10 11" key="1">
    <citation type="journal article" date="2021" name="Sci. Rep.">
        <title>The distribution of antibiotic resistance genes in chicken gut microbiota commensals.</title>
        <authorList>
            <person name="Juricova H."/>
            <person name="Matiasovicova J."/>
            <person name="Kubasova T."/>
            <person name="Cejkova D."/>
            <person name="Rychlik I."/>
        </authorList>
    </citation>
    <scope>NUCLEOTIDE SEQUENCE [LARGE SCALE GENOMIC DNA]</scope>
    <source>
        <strain evidence="10 11">An773</strain>
    </source>
</reference>
<organism evidence="10 11">
    <name type="scientific">Faecalicatena fissicatena</name>
    <dbReference type="NCBI Taxonomy" id="290055"/>
    <lineage>
        <taxon>Bacteria</taxon>
        <taxon>Bacillati</taxon>
        <taxon>Bacillota</taxon>
        <taxon>Clostridia</taxon>
        <taxon>Lachnospirales</taxon>
        <taxon>Lachnospiraceae</taxon>
        <taxon>Faecalicatena</taxon>
    </lineage>
</organism>
<keyword evidence="7" id="KW-0594">Phospholipid biosynthesis</keyword>
<evidence type="ECO:0000256" key="3">
    <source>
        <dbReference type="ARBA" id="ARBA00022679"/>
    </source>
</evidence>
<keyword evidence="7" id="KW-0443">Lipid metabolism</keyword>